<gene>
    <name evidence="3" type="ORF">EAH_00037820</name>
</gene>
<evidence type="ECO:0000313" key="3">
    <source>
        <dbReference type="EMBL" id="CDI78864.1"/>
    </source>
</evidence>
<dbReference type="VEuPathDB" id="ToxoDB:EAH_00037820"/>
<keyword evidence="4" id="KW-1185">Reference proteome</keyword>
<accession>U6GJT4</accession>
<sequence>MSGRLLFALCSAALSVAGTNAELSNAKNPLVDVHATVEGSTSSGLQNDLLQRKVGGRVVQPVMLVSLMAALLGLIFVVAHCVKNMGGQQTSEPRLVLRRLAEAGDPCSEVRLNAKGPAAQFAWAVFLMRALNLLDSIRLASSWDAQDARCLVRFQQIASPKYL</sequence>
<feature type="signal peptide" evidence="2">
    <location>
        <begin position="1"/>
        <end position="21"/>
    </location>
</feature>
<evidence type="ECO:0000256" key="2">
    <source>
        <dbReference type="SAM" id="SignalP"/>
    </source>
</evidence>
<keyword evidence="1" id="KW-1133">Transmembrane helix</keyword>
<organism evidence="3 4">
    <name type="scientific">Eimeria acervulina</name>
    <name type="common">Coccidian parasite</name>
    <dbReference type="NCBI Taxonomy" id="5801"/>
    <lineage>
        <taxon>Eukaryota</taxon>
        <taxon>Sar</taxon>
        <taxon>Alveolata</taxon>
        <taxon>Apicomplexa</taxon>
        <taxon>Conoidasida</taxon>
        <taxon>Coccidia</taxon>
        <taxon>Eucoccidiorida</taxon>
        <taxon>Eimeriorina</taxon>
        <taxon>Eimeriidae</taxon>
        <taxon>Eimeria</taxon>
    </lineage>
</organism>
<dbReference type="RefSeq" id="XP_013250962.1">
    <property type="nucleotide sequence ID" value="XM_013395508.1"/>
</dbReference>
<reference evidence="3" key="2">
    <citation type="submission" date="2013-10" db="EMBL/GenBank/DDBJ databases">
        <authorList>
            <person name="Aslett M."/>
        </authorList>
    </citation>
    <scope>NUCLEOTIDE SEQUENCE</scope>
    <source>
        <strain evidence="3">Houghton</strain>
    </source>
</reference>
<feature type="chain" id="PRO_5004670980" evidence="2">
    <location>
        <begin position="22"/>
        <end position="163"/>
    </location>
</feature>
<dbReference type="EMBL" id="HG670925">
    <property type="protein sequence ID" value="CDI78864.1"/>
    <property type="molecule type" value="Genomic_DNA"/>
</dbReference>
<feature type="transmembrane region" description="Helical" evidence="1">
    <location>
        <begin position="58"/>
        <end position="79"/>
    </location>
</feature>
<keyword evidence="1" id="KW-0812">Transmembrane</keyword>
<evidence type="ECO:0000256" key="1">
    <source>
        <dbReference type="SAM" id="Phobius"/>
    </source>
</evidence>
<dbReference type="Proteomes" id="UP000018050">
    <property type="component" value="Unassembled WGS sequence"/>
</dbReference>
<reference evidence="3" key="1">
    <citation type="submission" date="2013-10" db="EMBL/GenBank/DDBJ databases">
        <title>Genomic analysis of the causative agents of coccidiosis in chickens.</title>
        <authorList>
            <person name="Reid A.J."/>
            <person name="Blake D."/>
            <person name="Billington K."/>
            <person name="Browne H."/>
            <person name="Dunn M."/>
            <person name="Hung S."/>
            <person name="Kawahara F."/>
            <person name="Miranda-Saavedra D."/>
            <person name="Mourier T."/>
            <person name="Nagra H."/>
            <person name="Otto T.D."/>
            <person name="Rawlings N."/>
            <person name="Sanchez A."/>
            <person name="Sanders M."/>
            <person name="Subramaniam C."/>
            <person name="Tay Y."/>
            <person name="Dear P."/>
            <person name="Doerig C."/>
            <person name="Gruber A."/>
            <person name="Parkinson J."/>
            <person name="Shirley M."/>
            <person name="Wan K.L."/>
            <person name="Berriman M."/>
            <person name="Tomley F."/>
            <person name="Pain A."/>
        </authorList>
    </citation>
    <scope>NUCLEOTIDE SEQUENCE</scope>
    <source>
        <strain evidence="3">Houghton</strain>
    </source>
</reference>
<protein>
    <submittedName>
        <fullName evidence="3">Uncharacterized protein</fullName>
    </submittedName>
</protein>
<keyword evidence="1" id="KW-0472">Membrane</keyword>
<dbReference type="AlphaFoldDB" id="U6GJT4"/>
<dbReference type="OrthoDB" id="10556912at2759"/>
<evidence type="ECO:0000313" key="4">
    <source>
        <dbReference type="Proteomes" id="UP000018050"/>
    </source>
</evidence>
<name>U6GJT4_EIMAC</name>
<proteinExistence type="predicted"/>
<dbReference type="GeneID" id="25271852"/>
<keyword evidence="2" id="KW-0732">Signal</keyword>